<dbReference type="InterPro" id="IPR001119">
    <property type="entry name" value="SLH_dom"/>
</dbReference>
<sequence length="396" mass="43215">MKLKRIITTAIQLRVVALAAATLGVIIALTPANTTTFKQEEVEQNKFIAIAAPLGNGARQLLILEQQSDTQACWSESGSNPVVVEPLLLQFDFTGICGRNTDSNGYSIRMANQDLGLYYRLSIIERDGEFVLVGISDRDRQAPPIEIGRTRGIHSGFSKILLEPGWQFTKRTFQGKTLGHVYLSSSLTPPAGIPTSFAFTDIANNVYAKEIQQAVALGFVAGFSQDNTFRPEVALTREQLVSLVLGALSKVPDANLNLPTEIATKPYPDVETTRWSAVKIGWARDNQIISGYADGTFRPTQTVTRAELMAVLRRAAEFAKSTRRLDTALTLKQPTTAFSDTTGHWAAAIISQMSSYCHVASPPNEVGTAFAPDAETHRSYAAAATVRMLDCVKQEF</sequence>
<proteinExistence type="predicted"/>
<dbReference type="RefSeq" id="WP_105221662.1">
    <property type="nucleotide sequence ID" value="NZ_CAWNSU010000107.1"/>
</dbReference>
<comment type="caution">
    <text evidence="2">The sequence shown here is derived from an EMBL/GenBank/DDBJ whole genome shotgun (WGS) entry which is preliminary data.</text>
</comment>
<feature type="domain" description="SLH" evidence="1">
    <location>
        <begin position="263"/>
        <end position="326"/>
    </location>
</feature>
<name>A0A6N8G0M1_9CHRO</name>
<evidence type="ECO:0000259" key="1">
    <source>
        <dbReference type="PROSITE" id="PS51272"/>
    </source>
</evidence>
<dbReference type="InterPro" id="IPR051465">
    <property type="entry name" value="Cell_Envelope_Struct_Comp"/>
</dbReference>
<evidence type="ECO:0000313" key="3">
    <source>
        <dbReference type="Proteomes" id="UP000441797"/>
    </source>
</evidence>
<dbReference type="OrthoDB" id="9759810at2"/>
<gene>
    <name evidence="2" type="ORF">BWI75_22220</name>
</gene>
<dbReference type="PROSITE" id="PS51272">
    <property type="entry name" value="SLH"/>
    <property type="match status" value="3"/>
</dbReference>
<dbReference type="Proteomes" id="UP000441797">
    <property type="component" value="Unassembled WGS sequence"/>
</dbReference>
<dbReference type="InterPro" id="IPR022222">
    <property type="entry name" value="DUF3747"/>
</dbReference>
<dbReference type="Pfam" id="PF12565">
    <property type="entry name" value="DUF3747"/>
    <property type="match status" value="1"/>
</dbReference>
<organism evidence="2 3">
    <name type="scientific">Gloeocapsopsis dulcis AAB1 = 1H9</name>
    <dbReference type="NCBI Taxonomy" id="1433147"/>
    <lineage>
        <taxon>Bacteria</taxon>
        <taxon>Bacillati</taxon>
        <taxon>Cyanobacteriota</taxon>
        <taxon>Cyanophyceae</taxon>
        <taxon>Oscillatoriophycideae</taxon>
        <taxon>Chroococcales</taxon>
        <taxon>Chroococcaceae</taxon>
        <taxon>Gloeocapsopsis</taxon>
        <taxon>Gloeocapsopsis dulcis</taxon>
    </lineage>
</organism>
<accession>A0A6N8G0M1</accession>
<dbReference type="Pfam" id="PF00395">
    <property type="entry name" value="SLH"/>
    <property type="match status" value="2"/>
</dbReference>
<keyword evidence="3" id="KW-1185">Reference proteome</keyword>
<dbReference type="AlphaFoldDB" id="A0A6N8G0M1"/>
<dbReference type="EMBL" id="NAPY01000054">
    <property type="protein sequence ID" value="MUL38948.1"/>
    <property type="molecule type" value="Genomic_DNA"/>
</dbReference>
<reference evidence="2 3" key="1">
    <citation type="journal article" date="2019" name="Front. Microbiol.">
        <title>Genomic Features for Desiccation Tolerance and Sugar Biosynthesis in the Extremophile Gloeocapsopsis sp. UTEX B3054.</title>
        <authorList>
            <person name="Urrejola C."/>
            <person name="Alcorta J."/>
            <person name="Salas L."/>
            <person name="Vasquez M."/>
            <person name="Polz M.F."/>
            <person name="Vicuna R."/>
            <person name="Diez B."/>
        </authorList>
    </citation>
    <scope>NUCLEOTIDE SEQUENCE [LARGE SCALE GENOMIC DNA]</scope>
    <source>
        <strain evidence="2 3">1H9</strain>
    </source>
</reference>
<evidence type="ECO:0000313" key="2">
    <source>
        <dbReference type="EMBL" id="MUL38948.1"/>
    </source>
</evidence>
<feature type="domain" description="SLH" evidence="1">
    <location>
        <begin position="194"/>
        <end position="258"/>
    </location>
</feature>
<protein>
    <submittedName>
        <fullName evidence="2">S-layer protein</fullName>
    </submittedName>
</protein>
<feature type="domain" description="SLH" evidence="1">
    <location>
        <begin position="333"/>
        <end position="396"/>
    </location>
</feature>
<dbReference type="PANTHER" id="PTHR43308">
    <property type="entry name" value="OUTER MEMBRANE PROTEIN ALPHA-RELATED"/>
    <property type="match status" value="1"/>
</dbReference>